<dbReference type="PANTHER" id="PTHR30050">
    <property type="entry name" value="CHROMOSOMAL REPLICATION INITIATOR PROTEIN DNAA"/>
    <property type="match status" value="1"/>
</dbReference>
<accession>A0A150F2N2</accession>
<dbReference type="InterPro" id="IPR003593">
    <property type="entry name" value="AAA+_ATPase"/>
</dbReference>
<dbReference type="RefSeq" id="WP_061523175.1">
    <property type="nucleotide sequence ID" value="NZ_JARLZY010000008.1"/>
</dbReference>
<sequence>MTKRTIEQILTDLKNGKRPLLADRPGVSDESRYDCPLCKDQGGYLRMQNETDVWVKCSCAADRKVKRLLGASEITDAFRKLNFTGFRTSGKPQAVIDAYDCALEFIEHFDRIKNSRKNSIALLGRPGSGKTHLLTALSNAVMRQKQTPVVYFPFVEGVTDLKNDFDLLDAKLSRMKHVDVLFIDDLFKPLNGKPRATDWQIEQMYAVINYRYLNHKPILLSSELACDELVQIDEALGTRIYEMCSDYLVIIKGNPYELNHRLEGAR</sequence>
<dbReference type="AlphaFoldDB" id="A0A150F2N2"/>
<proteinExistence type="predicted"/>
<dbReference type="Proteomes" id="UP000075430">
    <property type="component" value="Unassembled WGS sequence"/>
</dbReference>
<dbReference type="InterPro" id="IPR027417">
    <property type="entry name" value="P-loop_NTPase"/>
</dbReference>
<dbReference type="Gene3D" id="3.40.50.300">
    <property type="entry name" value="P-loop containing nucleotide triphosphate hydrolases"/>
    <property type="match status" value="1"/>
</dbReference>
<dbReference type="SMART" id="SM00382">
    <property type="entry name" value="AAA"/>
    <property type="match status" value="1"/>
</dbReference>
<reference evidence="3" key="1">
    <citation type="submission" date="2016-02" db="EMBL/GenBank/DDBJ databases">
        <authorList>
            <person name="Dunlap C."/>
        </authorList>
    </citation>
    <scope>NUCLEOTIDE SEQUENCE [LARGE SCALE GENOMIC DNA]</scope>
    <source>
        <strain evidence="3">NRRL B-41092</strain>
    </source>
</reference>
<evidence type="ECO:0000259" key="1">
    <source>
        <dbReference type="SMART" id="SM00382"/>
    </source>
</evidence>
<dbReference type="FunFam" id="3.40.50.300:FF:002497">
    <property type="entry name" value="DNA replication protein"/>
    <property type="match status" value="1"/>
</dbReference>
<comment type="caution">
    <text evidence="2">The sequence shown here is derived from an EMBL/GenBank/DDBJ whole genome shotgun (WGS) entry which is preliminary data.</text>
</comment>
<dbReference type="Pfam" id="PF01695">
    <property type="entry name" value="IstB_IS21"/>
    <property type="match status" value="1"/>
</dbReference>
<dbReference type="OrthoDB" id="1655960at2"/>
<dbReference type="NCBIfam" id="NF005378">
    <property type="entry name" value="PRK06921.1"/>
    <property type="match status" value="1"/>
</dbReference>
<feature type="domain" description="AAA+ ATPase" evidence="1">
    <location>
        <begin position="116"/>
        <end position="255"/>
    </location>
</feature>
<dbReference type="EMBL" id="LSBA01000038">
    <property type="protein sequence ID" value="KXZ13400.1"/>
    <property type="molecule type" value="Genomic_DNA"/>
</dbReference>
<protein>
    <recommendedName>
        <fullName evidence="1">AAA+ ATPase domain-containing protein</fullName>
    </recommendedName>
</protein>
<dbReference type="PANTHER" id="PTHR30050:SF10">
    <property type="entry name" value="PHAGE-LIKE ELEMENT PBSX PROTEIN XKDC"/>
    <property type="match status" value="1"/>
</dbReference>
<dbReference type="STRING" id="1793963.AXI58_04465"/>
<keyword evidence="3" id="KW-1185">Reference proteome</keyword>
<dbReference type="SUPFAM" id="SSF52540">
    <property type="entry name" value="P-loop containing nucleoside triphosphate hydrolases"/>
    <property type="match status" value="1"/>
</dbReference>
<organism evidence="2 3">
    <name type="scientific">Bacillus nakamurai</name>
    <dbReference type="NCBI Taxonomy" id="1793963"/>
    <lineage>
        <taxon>Bacteria</taxon>
        <taxon>Bacillati</taxon>
        <taxon>Bacillota</taxon>
        <taxon>Bacilli</taxon>
        <taxon>Bacillales</taxon>
        <taxon>Bacillaceae</taxon>
        <taxon>Bacillus</taxon>
    </lineage>
</organism>
<evidence type="ECO:0000313" key="2">
    <source>
        <dbReference type="EMBL" id="KXZ13400.1"/>
    </source>
</evidence>
<dbReference type="CDD" id="cd00009">
    <property type="entry name" value="AAA"/>
    <property type="match status" value="1"/>
</dbReference>
<dbReference type="InterPro" id="IPR002611">
    <property type="entry name" value="IstB_ATP-bd"/>
</dbReference>
<dbReference type="GO" id="GO:0006260">
    <property type="term" value="P:DNA replication"/>
    <property type="evidence" value="ECO:0007669"/>
    <property type="project" value="TreeGrafter"/>
</dbReference>
<gene>
    <name evidence="2" type="ORF">AXI58_04465</name>
</gene>
<dbReference type="GO" id="GO:0005524">
    <property type="term" value="F:ATP binding"/>
    <property type="evidence" value="ECO:0007669"/>
    <property type="project" value="InterPro"/>
</dbReference>
<name>A0A150F2N2_9BACI</name>
<evidence type="ECO:0000313" key="3">
    <source>
        <dbReference type="Proteomes" id="UP000075430"/>
    </source>
</evidence>